<evidence type="ECO:0000259" key="4">
    <source>
        <dbReference type="PROSITE" id="PS50279"/>
    </source>
</evidence>
<dbReference type="PANTHER" id="PTHR10083">
    <property type="entry name" value="KUNITZ-TYPE PROTEASE INHIBITOR-RELATED"/>
    <property type="match status" value="1"/>
</dbReference>
<dbReference type="CDD" id="cd00109">
    <property type="entry name" value="Kunitz-type"/>
    <property type="match status" value="1"/>
</dbReference>
<proteinExistence type="predicted"/>
<sequence>MFFNMKAFSSFDSALPVTMSRLFIFVFIAFCVNNIFTLDPKCTLPLETGICRAELHRFGYDTKLKECTQFVYGGCHGNENNFKSLEDCRAACK</sequence>
<dbReference type="SUPFAM" id="SSF57362">
    <property type="entry name" value="BPTI-like"/>
    <property type="match status" value="1"/>
</dbReference>
<evidence type="ECO:0000313" key="6">
    <source>
        <dbReference type="RefSeq" id="XP_052749515.1"/>
    </source>
</evidence>
<gene>
    <name evidence="7" type="primary">LOC128201322</name>
    <name evidence="6" type="synonym">LOC113513661</name>
</gene>
<dbReference type="PROSITE" id="PS50279">
    <property type="entry name" value="BPTI_KUNITZ_2"/>
    <property type="match status" value="1"/>
</dbReference>
<dbReference type="RefSeq" id="XP_052749515.1">
    <property type="nucleotide sequence ID" value="XM_052893555.1"/>
</dbReference>
<dbReference type="SMART" id="SM00131">
    <property type="entry name" value="KU"/>
    <property type="match status" value="1"/>
</dbReference>
<keyword evidence="5" id="KW-1185">Reference proteome</keyword>
<dbReference type="InterPro" id="IPR036880">
    <property type="entry name" value="Kunitz_BPTI_sf"/>
</dbReference>
<keyword evidence="1 6" id="KW-0646">Protease inhibitor</keyword>
<evidence type="ECO:0000313" key="5">
    <source>
        <dbReference type="Proteomes" id="UP001652740"/>
    </source>
</evidence>
<dbReference type="GO" id="GO:0004867">
    <property type="term" value="F:serine-type endopeptidase inhibitor activity"/>
    <property type="evidence" value="ECO:0007669"/>
    <property type="project" value="UniProtKB-KW"/>
</dbReference>
<dbReference type="PANTHER" id="PTHR10083:SF328">
    <property type="entry name" value="TISSUE FACTOR PATHWAY INHIBITOR"/>
    <property type="match status" value="1"/>
</dbReference>
<dbReference type="Gene3D" id="4.10.410.10">
    <property type="entry name" value="Pancreatic trypsin inhibitor Kunitz domain"/>
    <property type="match status" value="1"/>
</dbReference>
<feature type="domain" description="BPTI/Kunitz inhibitor" evidence="4">
    <location>
        <begin position="42"/>
        <end position="92"/>
    </location>
</feature>
<reference evidence="6 7" key="1">
    <citation type="submission" date="2025-05" db="UniProtKB">
        <authorList>
            <consortium name="RefSeq"/>
        </authorList>
    </citation>
    <scope>IDENTIFICATION</scope>
    <source>
        <tissue evidence="6 7">Whole larvae</tissue>
    </source>
</reference>
<dbReference type="InterPro" id="IPR020901">
    <property type="entry name" value="Prtase_inh_Kunz-CS"/>
</dbReference>
<keyword evidence="2 6" id="KW-0722">Serine protease inhibitor</keyword>
<name>A0ABM3MRD3_GALME</name>
<evidence type="ECO:0000256" key="1">
    <source>
        <dbReference type="ARBA" id="ARBA00022690"/>
    </source>
</evidence>
<dbReference type="PROSITE" id="PS00280">
    <property type="entry name" value="BPTI_KUNITZ_1"/>
    <property type="match status" value="1"/>
</dbReference>
<dbReference type="InterPro" id="IPR050098">
    <property type="entry name" value="TFPI/VKTCI-like"/>
</dbReference>
<dbReference type="PRINTS" id="PR00759">
    <property type="entry name" value="BASICPTASE"/>
</dbReference>
<dbReference type="RefSeq" id="XP_052753937.1">
    <property type="nucleotide sequence ID" value="XM_052897977.1"/>
</dbReference>
<evidence type="ECO:0000313" key="7">
    <source>
        <dbReference type="RefSeq" id="XP_052753937.1"/>
    </source>
</evidence>
<organism evidence="5 7">
    <name type="scientific">Galleria mellonella</name>
    <name type="common">Greater wax moth</name>
    <dbReference type="NCBI Taxonomy" id="7137"/>
    <lineage>
        <taxon>Eukaryota</taxon>
        <taxon>Metazoa</taxon>
        <taxon>Ecdysozoa</taxon>
        <taxon>Arthropoda</taxon>
        <taxon>Hexapoda</taxon>
        <taxon>Insecta</taxon>
        <taxon>Pterygota</taxon>
        <taxon>Neoptera</taxon>
        <taxon>Endopterygota</taxon>
        <taxon>Lepidoptera</taxon>
        <taxon>Glossata</taxon>
        <taxon>Ditrysia</taxon>
        <taxon>Pyraloidea</taxon>
        <taxon>Pyralidae</taxon>
        <taxon>Galleriinae</taxon>
        <taxon>Galleria</taxon>
    </lineage>
</organism>
<keyword evidence="3" id="KW-1015">Disulfide bond</keyword>
<protein>
    <submittedName>
        <fullName evidence="6 7">Inducible serine protease inhibitor 2</fullName>
    </submittedName>
</protein>
<evidence type="ECO:0000256" key="2">
    <source>
        <dbReference type="ARBA" id="ARBA00022900"/>
    </source>
</evidence>
<evidence type="ECO:0000256" key="3">
    <source>
        <dbReference type="ARBA" id="ARBA00023157"/>
    </source>
</evidence>
<accession>A0ABM3MRD3</accession>
<dbReference type="InterPro" id="IPR002223">
    <property type="entry name" value="Kunitz_BPTI"/>
</dbReference>
<dbReference type="Proteomes" id="UP001652740">
    <property type="component" value="Unplaced"/>
</dbReference>
<dbReference type="Pfam" id="PF00014">
    <property type="entry name" value="Kunitz_BPTI"/>
    <property type="match status" value="1"/>
</dbReference>
<dbReference type="GeneID" id="128201322"/>